<dbReference type="PANTHER" id="PTHR43072:SF23">
    <property type="entry name" value="UPF0039 PROTEIN C11D3.02C"/>
    <property type="match status" value="1"/>
</dbReference>
<dbReference type="EMBL" id="JAVRIE010000005">
    <property type="protein sequence ID" value="MDT0583380.1"/>
    <property type="molecule type" value="Genomic_DNA"/>
</dbReference>
<evidence type="ECO:0000256" key="1">
    <source>
        <dbReference type="ARBA" id="ARBA00022679"/>
    </source>
</evidence>
<dbReference type="AlphaFoldDB" id="A0AAW8R6E4"/>
<gene>
    <name evidence="4" type="ORF">RM544_12585</name>
</gene>
<dbReference type="PANTHER" id="PTHR43072">
    <property type="entry name" value="N-ACETYLTRANSFERASE"/>
    <property type="match status" value="1"/>
</dbReference>
<name>A0AAW8R6E4_9ALTE</name>
<sequence>MDIIFRLATTQDKPALDHCLQQIIEAERPMDECLDDGFIEYYDPVDFINNENATLIVAEQGDVIIACGAAKLKNAKHFYHYDKSLYLAMMYVADAYRGKGINREIMQRLLSWGSEKDVVNASLTVYPQNASAIRAYEKLGFEPALLEMRLRDKSER</sequence>
<dbReference type="InterPro" id="IPR016181">
    <property type="entry name" value="Acyl_CoA_acyltransferase"/>
</dbReference>
<evidence type="ECO:0000313" key="5">
    <source>
        <dbReference type="Proteomes" id="UP001249020"/>
    </source>
</evidence>
<dbReference type="PROSITE" id="PS51186">
    <property type="entry name" value="GNAT"/>
    <property type="match status" value="1"/>
</dbReference>
<evidence type="ECO:0000259" key="3">
    <source>
        <dbReference type="PROSITE" id="PS51186"/>
    </source>
</evidence>
<dbReference type="Gene3D" id="3.40.630.30">
    <property type="match status" value="1"/>
</dbReference>
<proteinExistence type="predicted"/>
<keyword evidence="1" id="KW-0808">Transferase</keyword>
<dbReference type="GO" id="GO:0016747">
    <property type="term" value="F:acyltransferase activity, transferring groups other than amino-acyl groups"/>
    <property type="evidence" value="ECO:0007669"/>
    <property type="project" value="InterPro"/>
</dbReference>
<protein>
    <submittedName>
        <fullName evidence="4">GNAT family N-acetyltransferase</fullName>
    </submittedName>
</protein>
<accession>A0AAW8R6E4</accession>
<organism evidence="4 5">
    <name type="scientific">Brumicola blandensis</name>
    <dbReference type="NCBI Taxonomy" id="3075611"/>
    <lineage>
        <taxon>Bacteria</taxon>
        <taxon>Pseudomonadati</taxon>
        <taxon>Pseudomonadota</taxon>
        <taxon>Gammaproteobacteria</taxon>
        <taxon>Alteromonadales</taxon>
        <taxon>Alteromonadaceae</taxon>
        <taxon>Brumicola</taxon>
    </lineage>
</organism>
<dbReference type="SUPFAM" id="SSF55729">
    <property type="entry name" value="Acyl-CoA N-acyltransferases (Nat)"/>
    <property type="match status" value="1"/>
</dbReference>
<evidence type="ECO:0000256" key="2">
    <source>
        <dbReference type="ARBA" id="ARBA00023315"/>
    </source>
</evidence>
<keyword evidence="2" id="KW-0012">Acyltransferase</keyword>
<keyword evidence="5" id="KW-1185">Reference proteome</keyword>
<dbReference type="Proteomes" id="UP001249020">
    <property type="component" value="Unassembled WGS sequence"/>
</dbReference>
<comment type="caution">
    <text evidence="4">The sequence shown here is derived from an EMBL/GenBank/DDBJ whole genome shotgun (WGS) entry which is preliminary data.</text>
</comment>
<reference evidence="4 5" key="1">
    <citation type="submission" date="2023-09" db="EMBL/GenBank/DDBJ databases">
        <authorList>
            <person name="Rey-Velasco X."/>
        </authorList>
    </citation>
    <scope>NUCLEOTIDE SEQUENCE [LARGE SCALE GENOMIC DNA]</scope>
    <source>
        <strain evidence="4 5">W409</strain>
    </source>
</reference>
<dbReference type="CDD" id="cd04301">
    <property type="entry name" value="NAT_SF"/>
    <property type="match status" value="1"/>
</dbReference>
<evidence type="ECO:0000313" key="4">
    <source>
        <dbReference type="EMBL" id="MDT0583380.1"/>
    </source>
</evidence>
<feature type="domain" description="N-acetyltransferase" evidence="3">
    <location>
        <begin position="3"/>
        <end position="156"/>
    </location>
</feature>
<dbReference type="RefSeq" id="WP_311362155.1">
    <property type="nucleotide sequence ID" value="NZ_JAVRIE010000005.1"/>
</dbReference>
<dbReference type="Pfam" id="PF00583">
    <property type="entry name" value="Acetyltransf_1"/>
    <property type="match status" value="1"/>
</dbReference>
<dbReference type="InterPro" id="IPR000182">
    <property type="entry name" value="GNAT_dom"/>
</dbReference>